<protein>
    <submittedName>
        <fullName evidence="2">Uncharacterized protein</fullName>
    </submittedName>
</protein>
<feature type="coiled-coil region" evidence="1">
    <location>
        <begin position="31"/>
        <end position="62"/>
    </location>
</feature>
<keyword evidence="3" id="KW-1185">Reference proteome</keyword>
<dbReference type="Proteomes" id="UP000053268">
    <property type="component" value="Unassembled WGS sequence"/>
</dbReference>
<evidence type="ECO:0000256" key="1">
    <source>
        <dbReference type="SAM" id="Coils"/>
    </source>
</evidence>
<proteinExistence type="predicted"/>
<evidence type="ECO:0000313" key="2">
    <source>
        <dbReference type="EMBL" id="KPJ00449.1"/>
    </source>
</evidence>
<name>A0A194Q513_PAPXU</name>
<dbReference type="EMBL" id="KQ459463">
    <property type="protein sequence ID" value="KPJ00449.1"/>
    <property type="molecule type" value="Genomic_DNA"/>
</dbReference>
<gene>
    <name evidence="2" type="ORF">RR46_07039</name>
</gene>
<evidence type="ECO:0000313" key="3">
    <source>
        <dbReference type="Proteomes" id="UP000053268"/>
    </source>
</evidence>
<organism evidence="2 3">
    <name type="scientific">Papilio xuthus</name>
    <name type="common">Asian swallowtail butterfly</name>
    <dbReference type="NCBI Taxonomy" id="66420"/>
    <lineage>
        <taxon>Eukaryota</taxon>
        <taxon>Metazoa</taxon>
        <taxon>Ecdysozoa</taxon>
        <taxon>Arthropoda</taxon>
        <taxon>Hexapoda</taxon>
        <taxon>Insecta</taxon>
        <taxon>Pterygota</taxon>
        <taxon>Neoptera</taxon>
        <taxon>Endopterygota</taxon>
        <taxon>Lepidoptera</taxon>
        <taxon>Glossata</taxon>
        <taxon>Ditrysia</taxon>
        <taxon>Papilionoidea</taxon>
        <taxon>Papilionidae</taxon>
        <taxon>Papilioninae</taxon>
        <taxon>Papilio</taxon>
    </lineage>
</organism>
<reference evidence="2 3" key="1">
    <citation type="journal article" date="2015" name="Nat. Commun.">
        <title>Outbred genome sequencing and CRISPR/Cas9 gene editing in butterflies.</title>
        <authorList>
            <person name="Li X."/>
            <person name="Fan D."/>
            <person name="Zhang W."/>
            <person name="Liu G."/>
            <person name="Zhang L."/>
            <person name="Zhao L."/>
            <person name="Fang X."/>
            <person name="Chen L."/>
            <person name="Dong Y."/>
            <person name="Chen Y."/>
            <person name="Ding Y."/>
            <person name="Zhao R."/>
            <person name="Feng M."/>
            <person name="Zhu Y."/>
            <person name="Feng Y."/>
            <person name="Jiang X."/>
            <person name="Zhu D."/>
            <person name="Xiang H."/>
            <person name="Feng X."/>
            <person name="Li S."/>
            <person name="Wang J."/>
            <person name="Zhang G."/>
            <person name="Kronforst M.R."/>
            <person name="Wang W."/>
        </authorList>
    </citation>
    <scope>NUCLEOTIDE SEQUENCE [LARGE SCALE GENOMIC DNA]</scope>
    <source>
        <strain evidence="2">Ya'a_city_454_Px</strain>
        <tissue evidence="2">Whole body</tissue>
    </source>
</reference>
<dbReference type="STRING" id="66420.A0A194Q513"/>
<accession>A0A194Q513</accession>
<dbReference type="AlphaFoldDB" id="A0A194Q513"/>
<keyword evidence="1" id="KW-0175">Coiled coil</keyword>
<sequence length="147" mass="17015">MDLIEVLWKQDVDMGFSLEDPVQPEGPQATKVELQDEIAKELKLAEEKIQKKIEETEKIEKVKASLLDPDSKEDDPWAGLSYTVDTETESWCLRVLLRVLFKLITFIHEENSGRARFNIARNVPARPVKYHDHTEDRRQVEAIPTTD</sequence>